<dbReference type="PANTHER" id="PTHR20855">
    <property type="entry name" value="ADIPOR/PROGESTIN RECEPTOR-RELATED"/>
    <property type="match status" value="1"/>
</dbReference>
<dbReference type="Pfam" id="PF13867">
    <property type="entry name" value="SAP30_Sin3_bdg"/>
    <property type="match status" value="1"/>
</dbReference>
<dbReference type="EMBL" id="CP097504">
    <property type="protein sequence ID" value="URD91232.1"/>
    <property type="molecule type" value="Genomic_DNA"/>
</dbReference>
<feature type="transmembrane region" description="Helical" evidence="7">
    <location>
        <begin position="537"/>
        <end position="561"/>
    </location>
</feature>
<dbReference type="OrthoDB" id="529367at2759"/>
<evidence type="ECO:0000256" key="3">
    <source>
        <dbReference type="ARBA" id="ARBA00022989"/>
    </source>
</evidence>
<keyword evidence="10" id="KW-1185">Reference proteome</keyword>
<feature type="compositionally biased region" description="Basic residues" evidence="6">
    <location>
        <begin position="110"/>
        <end position="123"/>
    </location>
</feature>
<dbReference type="GO" id="GO:0038023">
    <property type="term" value="F:signaling receptor activity"/>
    <property type="evidence" value="ECO:0007669"/>
    <property type="project" value="TreeGrafter"/>
</dbReference>
<dbReference type="AlphaFoldDB" id="A0A9E7JRE0"/>
<dbReference type="Proteomes" id="UP001055439">
    <property type="component" value="Chromosome 2"/>
</dbReference>
<evidence type="ECO:0000256" key="2">
    <source>
        <dbReference type="ARBA" id="ARBA00022692"/>
    </source>
</evidence>
<keyword evidence="5" id="KW-0862">Zinc</keyword>
<dbReference type="Gene3D" id="6.10.160.20">
    <property type="match status" value="1"/>
</dbReference>
<feature type="binding site" evidence="5">
    <location>
        <position position="643"/>
    </location>
    <ligand>
        <name>Zn(2+)</name>
        <dbReference type="ChEBI" id="CHEBI:29105"/>
    </ligand>
</feature>
<feature type="transmembrane region" description="Helical" evidence="7">
    <location>
        <begin position="573"/>
        <end position="592"/>
    </location>
</feature>
<protein>
    <recommendedName>
        <fullName evidence="8">Histone deacetylase complex subunit SAP30 Sin3 binding domain-containing protein</fullName>
    </recommendedName>
</protein>
<keyword evidence="2 7" id="KW-0812">Transmembrane</keyword>
<evidence type="ECO:0000256" key="5">
    <source>
        <dbReference type="PIRSR" id="PIRSR604254-1"/>
    </source>
</evidence>
<dbReference type="InterPro" id="IPR004254">
    <property type="entry name" value="AdipoR/HlyIII-related"/>
</dbReference>
<feature type="transmembrane region" description="Helical" evidence="7">
    <location>
        <begin position="394"/>
        <end position="415"/>
    </location>
</feature>
<feature type="binding site" evidence="5">
    <location>
        <position position="639"/>
    </location>
    <ligand>
        <name>Zn(2+)</name>
        <dbReference type="ChEBI" id="CHEBI:29105"/>
    </ligand>
</feature>
<evidence type="ECO:0000256" key="6">
    <source>
        <dbReference type="SAM" id="MobiDB-lite"/>
    </source>
</evidence>
<feature type="transmembrane region" description="Helical" evidence="7">
    <location>
        <begin position="476"/>
        <end position="498"/>
    </location>
</feature>
<accession>A0A9E7JRE0</accession>
<proteinExistence type="predicted"/>
<evidence type="ECO:0000256" key="1">
    <source>
        <dbReference type="ARBA" id="ARBA00004141"/>
    </source>
</evidence>
<evidence type="ECO:0000256" key="7">
    <source>
        <dbReference type="SAM" id="Phobius"/>
    </source>
</evidence>
<name>A0A9E7JRE0_9LILI</name>
<keyword evidence="4 7" id="KW-0472">Membrane</keyword>
<dbReference type="Pfam" id="PF03006">
    <property type="entry name" value="HlyIII"/>
    <property type="match status" value="1"/>
</dbReference>
<evidence type="ECO:0000259" key="8">
    <source>
        <dbReference type="Pfam" id="PF13867"/>
    </source>
</evidence>
<feature type="transmembrane region" description="Helical" evidence="7">
    <location>
        <begin position="598"/>
        <end position="620"/>
    </location>
</feature>
<feature type="binding site" evidence="5">
    <location>
        <position position="494"/>
    </location>
    <ligand>
        <name>Zn(2+)</name>
        <dbReference type="ChEBI" id="CHEBI:29105"/>
    </ligand>
</feature>
<gene>
    <name evidence="9" type="ORF">MUK42_27174</name>
</gene>
<dbReference type="GO" id="GO:0009725">
    <property type="term" value="P:response to hormone"/>
    <property type="evidence" value="ECO:0007669"/>
    <property type="project" value="UniProtKB-ARBA"/>
</dbReference>
<evidence type="ECO:0000313" key="10">
    <source>
        <dbReference type="Proteomes" id="UP001055439"/>
    </source>
</evidence>
<evidence type="ECO:0000256" key="4">
    <source>
        <dbReference type="ARBA" id="ARBA00023136"/>
    </source>
</evidence>
<evidence type="ECO:0000313" key="9">
    <source>
        <dbReference type="EMBL" id="URD91232.1"/>
    </source>
</evidence>
<feature type="region of interest" description="Disordered" evidence="6">
    <location>
        <begin position="85"/>
        <end position="147"/>
    </location>
</feature>
<reference evidence="9" key="1">
    <citation type="submission" date="2022-05" db="EMBL/GenBank/DDBJ databases">
        <title>The Musa troglodytarum L. genome provides insights into the mechanism of non-climacteric behaviour and enrichment of carotenoids.</title>
        <authorList>
            <person name="Wang J."/>
        </authorList>
    </citation>
    <scope>NUCLEOTIDE SEQUENCE</scope>
    <source>
        <tissue evidence="9">Leaf</tissue>
    </source>
</reference>
<keyword evidence="5" id="KW-0479">Metal-binding</keyword>
<feature type="transmembrane region" description="Helical" evidence="7">
    <location>
        <begin position="510"/>
        <end position="531"/>
    </location>
</feature>
<feature type="transmembrane region" description="Helical" evidence="7">
    <location>
        <begin position="641"/>
        <end position="663"/>
    </location>
</feature>
<dbReference type="GO" id="GO:0016020">
    <property type="term" value="C:membrane"/>
    <property type="evidence" value="ECO:0007669"/>
    <property type="project" value="UniProtKB-SubCell"/>
</dbReference>
<comment type="subcellular location">
    <subcellularLocation>
        <location evidence="1">Membrane</location>
        <topology evidence="1">Multi-pass membrane protein</topology>
    </subcellularLocation>
</comment>
<sequence length="670" mass="74623">MLGMSGGYQQSCGESSEEELSVLPRHTKVVVTGNNRTKSVLVGLHGVVKKAVGLGGWHWLVLTNGIEVKLQRNALSVIEAPIGHEEDDETECDNMPWNGSDMASDDMKSQKPHKSRGRHHKGSFNKSLSRSHSCDSHSKGSVSSSRGTTLPLCFLQRYVLMLLVQKVDLSKLETRALWRYWHHFNLVDASPNPSKEQLIDAVQRHFMSQIDFGFSKPNCLLCIPKQLDELQVITGFAQAAKRLKSVQMIHNQNNSKTTPLEKMAKRSRLIYGALILLDVKLVCVRIHVTMVVANLTVSAVTLGKAAFAENNEGQFLLSPVTDLMMQQQQQQQGKKEKKKEKSSCSEGKCKLVNYNSLPNFLKHNEFILDYYRSEWPMKHAILSIFSIHNETVNVWTHLIGFIFFLALTVGAAMIVPVGSSMASSGASDLANVSSTITDISGSLRLHHHELVALSLSTANLTGATADAVEQATRWPFYAYLCGAMFCLLMSSTCHLLYCHSEHTCYLMLRLDYAGIIALIVTSFYPLVYYSFLCQPYFQYLYLSFITVFGIAALLVSLVPVFETPEFRTVRAGLFACMALSGLVPILHKVLLFGDQPEAVLTAGYEAAMGAFYGIGVIVYATRIPERWMPGKFDLAGHSHQLFHVLVIAGAYTHYLAGLVYLRWRDLEACH</sequence>
<dbReference type="GO" id="GO:0046872">
    <property type="term" value="F:metal ion binding"/>
    <property type="evidence" value="ECO:0007669"/>
    <property type="project" value="UniProtKB-KW"/>
</dbReference>
<feature type="region of interest" description="Disordered" evidence="6">
    <location>
        <begin position="1"/>
        <end position="20"/>
    </location>
</feature>
<dbReference type="InterPro" id="IPR038291">
    <property type="entry name" value="SAP30_C_sf"/>
</dbReference>
<keyword evidence="3 7" id="KW-1133">Transmembrane helix</keyword>
<feature type="domain" description="Histone deacetylase complex subunit SAP30 Sin3 binding" evidence="8">
    <location>
        <begin position="172"/>
        <end position="209"/>
    </location>
</feature>
<dbReference type="InterPro" id="IPR025718">
    <property type="entry name" value="SAP30_Sin3-bd"/>
</dbReference>
<organism evidence="9 10">
    <name type="scientific">Musa troglodytarum</name>
    <name type="common">fe'i banana</name>
    <dbReference type="NCBI Taxonomy" id="320322"/>
    <lineage>
        <taxon>Eukaryota</taxon>
        <taxon>Viridiplantae</taxon>
        <taxon>Streptophyta</taxon>
        <taxon>Embryophyta</taxon>
        <taxon>Tracheophyta</taxon>
        <taxon>Spermatophyta</taxon>
        <taxon>Magnoliopsida</taxon>
        <taxon>Liliopsida</taxon>
        <taxon>Zingiberales</taxon>
        <taxon>Musaceae</taxon>
        <taxon>Musa</taxon>
    </lineage>
</organism>
<dbReference type="GO" id="GO:0009744">
    <property type="term" value="P:response to sucrose"/>
    <property type="evidence" value="ECO:0007669"/>
    <property type="project" value="UniProtKB-ARBA"/>
</dbReference>
<dbReference type="PANTHER" id="PTHR20855:SF113">
    <property type="entry name" value="HAEMOLYSIN-III RELATED FAMILY PROTEIN, EXPRESSED"/>
    <property type="match status" value="1"/>
</dbReference>